<dbReference type="Pfam" id="PF13976">
    <property type="entry name" value="gag_pre-integrs"/>
    <property type="match status" value="1"/>
</dbReference>
<keyword evidence="8" id="KW-0239">DNA-directed DNA polymerase</keyword>
<feature type="domain" description="Integrase catalytic" evidence="10">
    <location>
        <begin position="108"/>
        <end position="201"/>
    </location>
</feature>
<evidence type="ECO:0000256" key="4">
    <source>
        <dbReference type="ARBA" id="ARBA00022801"/>
    </source>
</evidence>
<dbReference type="GO" id="GO:0004519">
    <property type="term" value="F:endonuclease activity"/>
    <property type="evidence" value="ECO:0007669"/>
    <property type="project" value="UniProtKB-KW"/>
</dbReference>
<dbReference type="InterPro" id="IPR001584">
    <property type="entry name" value="Integrase_cat-core"/>
</dbReference>
<proteinExistence type="predicted"/>
<keyword evidence="5" id="KW-0460">Magnesium</keyword>
<dbReference type="GO" id="GO:0003676">
    <property type="term" value="F:nucleic acid binding"/>
    <property type="evidence" value="ECO:0007669"/>
    <property type="project" value="InterPro"/>
</dbReference>
<keyword evidence="8" id="KW-0808">Transferase</keyword>
<evidence type="ECO:0000256" key="3">
    <source>
        <dbReference type="ARBA" id="ARBA00022759"/>
    </source>
</evidence>
<evidence type="ECO:0000256" key="7">
    <source>
        <dbReference type="ARBA" id="ARBA00022918"/>
    </source>
</evidence>
<dbReference type="GO" id="GO:0003887">
    <property type="term" value="F:DNA-directed DNA polymerase activity"/>
    <property type="evidence" value="ECO:0007669"/>
    <property type="project" value="UniProtKB-KW"/>
</dbReference>
<accession>A0A4Y2HEK0</accession>
<dbReference type="Gene3D" id="3.30.420.10">
    <property type="entry name" value="Ribonuclease H-like superfamily/Ribonuclease H"/>
    <property type="match status" value="1"/>
</dbReference>
<organism evidence="11 12">
    <name type="scientific">Araneus ventricosus</name>
    <name type="common">Orbweaver spider</name>
    <name type="synonym">Epeira ventricosa</name>
    <dbReference type="NCBI Taxonomy" id="182803"/>
    <lineage>
        <taxon>Eukaryota</taxon>
        <taxon>Metazoa</taxon>
        <taxon>Ecdysozoa</taxon>
        <taxon>Arthropoda</taxon>
        <taxon>Chelicerata</taxon>
        <taxon>Arachnida</taxon>
        <taxon>Araneae</taxon>
        <taxon>Araneomorphae</taxon>
        <taxon>Entelegynae</taxon>
        <taxon>Araneoidea</taxon>
        <taxon>Araneidae</taxon>
        <taxon>Araneus</taxon>
    </lineage>
</organism>
<dbReference type="PANTHER" id="PTHR42648">
    <property type="entry name" value="TRANSPOSASE, PUTATIVE-RELATED"/>
    <property type="match status" value="1"/>
</dbReference>
<dbReference type="InterPro" id="IPR039537">
    <property type="entry name" value="Retrotran_Ty1/copia-like"/>
</dbReference>
<dbReference type="Proteomes" id="UP000499080">
    <property type="component" value="Unassembled WGS sequence"/>
</dbReference>
<protein>
    <recommendedName>
        <fullName evidence="10">Integrase catalytic domain-containing protein</fullName>
    </recommendedName>
</protein>
<name>A0A4Y2HEK0_ARAVE</name>
<dbReference type="PROSITE" id="PS50994">
    <property type="entry name" value="INTEGRASE"/>
    <property type="match status" value="1"/>
</dbReference>
<evidence type="ECO:0000256" key="9">
    <source>
        <dbReference type="ARBA" id="ARBA00023172"/>
    </source>
</evidence>
<keyword evidence="3" id="KW-0255">Endonuclease</keyword>
<gene>
    <name evidence="11" type="ORF">AVEN_147637_1</name>
</gene>
<keyword evidence="9" id="KW-0233">DNA recombination</keyword>
<keyword evidence="8" id="KW-0548">Nucleotidyltransferase</keyword>
<evidence type="ECO:0000256" key="8">
    <source>
        <dbReference type="ARBA" id="ARBA00022932"/>
    </source>
</evidence>
<keyword evidence="6" id="KW-0229">DNA integration</keyword>
<evidence type="ECO:0000256" key="1">
    <source>
        <dbReference type="ARBA" id="ARBA00022722"/>
    </source>
</evidence>
<dbReference type="InterPro" id="IPR025724">
    <property type="entry name" value="GAG-pre-integrase_dom"/>
</dbReference>
<dbReference type="InterPro" id="IPR012337">
    <property type="entry name" value="RNaseH-like_sf"/>
</dbReference>
<sequence length="201" mass="23596">MDKSLLNNFEPCVMNVGRIGNDLVMVEGIAKEACVNISVDKEENQPKERQDIMMWHRRFGHQNVESLKHMTKQKLVYGINLKGQQKQCDICIKSKMTRASFKKIDRIYAKKPLELLHLDLWSSNVGRSYDRTRYTLTIDEFSRYAWVLPLKNKNQSLKAFNTFKTEIEKQTNRIIRTVRTDNSLEFCSQIFEEGRDQASKN</sequence>
<evidence type="ECO:0000256" key="6">
    <source>
        <dbReference type="ARBA" id="ARBA00022908"/>
    </source>
</evidence>
<keyword evidence="12" id="KW-1185">Reference proteome</keyword>
<keyword evidence="4" id="KW-0378">Hydrolase</keyword>
<dbReference type="EMBL" id="BGPR01001884">
    <property type="protein sequence ID" value="GBM63705.1"/>
    <property type="molecule type" value="Genomic_DNA"/>
</dbReference>
<dbReference type="AlphaFoldDB" id="A0A4Y2HEK0"/>
<evidence type="ECO:0000256" key="2">
    <source>
        <dbReference type="ARBA" id="ARBA00022723"/>
    </source>
</evidence>
<dbReference type="GO" id="GO:0003964">
    <property type="term" value="F:RNA-directed DNA polymerase activity"/>
    <property type="evidence" value="ECO:0007669"/>
    <property type="project" value="UniProtKB-KW"/>
</dbReference>
<keyword evidence="1" id="KW-0540">Nuclease</keyword>
<dbReference type="SUPFAM" id="SSF53098">
    <property type="entry name" value="Ribonuclease H-like"/>
    <property type="match status" value="1"/>
</dbReference>
<dbReference type="GO" id="GO:0015074">
    <property type="term" value="P:DNA integration"/>
    <property type="evidence" value="ECO:0007669"/>
    <property type="project" value="UniProtKB-KW"/>
</dbReference>
<dbReference type="GO" id="GO:0046872">
    <property type="term" value="F:metal ion binding"/>
    <property type="evidence" value="ECO:0007669"/>
    <property type="project" value="UniProtKB-KW"/>
</dbReference>
<evidence type="ECO:0000313" key="11">
    <source>
        <dbReference type="EMBL" id="GBM63705.1"/>
    </source>
</evidence>
<evidence type="ECO:0000256" key="5">
    <source>
        <dbReference type="ARBA" id="ARBA00022842"/>
    </source>
</evidence>
<dbReference type="InterPro" id="IPR036397">
    <property type="entry name" value="RNaseH_sf"/>
</dbReference>
<dbReference type="PANTHER" id="PTHR42648:SF11">
    <property type="entry name" value="TRANSPOSON TY4-P GAG-POL POLYPROTEIN"/>
    <property type="match status" value="1"/>
</dbReference>
<dbReference type="GO" id="GO:0006310">
    <property type="term" value="P:DNA recombination"/>
    <property type="evidence" value="ECO:0007669"/>
    <property type="project" value="UniProtKB-KW"/>
</dbReference>
<keyword evidence="7" id="KW-0695">RNA-directed DNA polymerase</keyword>
<evidence type="ECO:0000313" key="12">
    <source>
        <dbReference type="Proteomes" id="UP000499080"/>
    </source>
</evidence>
<comment type="caution">
    <text evidence="11">The sequence shown here is derived from an EMBL/GenBank/DDBJ whole genome shotgun (WGS) entry which is preliminary data.</text>
</comment>
<evidence type="ECO:0000259" key="10">
    <source>
        <dbReference type="PROSITE" id="PS50994"/>
    </source>
</evidence>
<dbReference type="GO" id="GO:0016787">
    <property type="term" value="F:hydrolase activity"/>
    <property type="evidence" value="ECO:0007669"/>
    <property type="project" value="UniProtKB-KW"/>
</dbReference>
<reference evidence="11 12" key="1">
    <citation type="journal article" date="2019" name="Sci. Rep.">
        <title>Orb-weaving spider Araneus ventricosus genome elucidates the spidroin gene catalogue.</title>
        <authorList>
            <person name="Kono N."/>
            <person name="Nakamura H."/>
            <person name="Ohtoshi R."/>
            <person name="Moran D.A.P."/>
            <person name="Shinohara A."/>
            <person name="Yoshida Y."/>
            <person name="Fujiwara M."/>
            <person name="Mori M."/>
            <person name="Tomita M."/>
            <person name="Arakawa K."/>
        </authorList>
    </citation>
    <scope>NUCLEOTIDE SEQUENCE [LARGE SCALE GENOMIC DNA]</scope>
</reference>
<keyword evidence="2" id="KW-0479">Metal-binding</keyword>